<evidence type="ECO:0008006" key="5">
    <source>
        <dbReference type="Google" id="ProtNLM"/>
    </source>
</evidence>
<dbReference type="EMBL" id="JAAYEE010000049">
    <property type="protein sequence ID" value="NLW34429.1"/>
    <property type="molecule type" value="Genomic_DNA"/>
</dbReference>
<comment type="caution">
    <text evidence="3">The sequence shown here is derived from an EMBL/GenBank/DDBJ whole genome shotgun (WGS) entry which is preliminary data.</text>
</comment>
<reference evidence="3" key="2">
    <citation type="submission" date="2020-01" db="EMBL/GenBank/DDBJ databases">
        <authorList>
            <person name="Campanaro S."/>
        </authorList>
    </citation>
    <scope>NUCLEOTIDE SEQUENCE</scope>
    <source>
        <strain evidence="3">AS06rmzACSIP_7</strain>
    </source>
</reference>
<dbReference type="Proteomes" id="UP000777265">
    <property type="component" value="Unassembled WGS sequence"/>
</dbReference>
<keyword evidence="2" id="KW-0812">Transmembrane</keyword>
<dbReference type="Gene3D" id="3.30.70.790">
    <property type="entry name" value="UreE, C-terminal domain"/>
    <property type="match status" value="1"/>
</dbReference>
<feature type="compositionally biased region" description="Basic and acidic residues" evidence="1">
    <location>
        <begin position="1"/>
        <end position="14"/>
    </location>
</feature>
<proteinExistence type="predicted"/>
<gene>
    <name evidence="3" type="ORF">GXY80_02950</name>
</gene>
<feature type="region of interest" description="Disordered" evidence="1">
    <location>
        <begin position="101"/>
        <end position="136"/>
    </location>
</feature>
<organism evidence="3 4">
    <name type="scientific">Syntrophorhabdus aromaticivorans</name>
    <dbReference type="NCBI Taxonomy" id="328301"/>
    <lineage>
        <taxon>Bacteria</taxon>
        <taxon>Pseudomonadati</taxon>
        <taxon>Thermodesulfobacteriota</taxon>
        <taxon>Syntrophorhabdia</taxon>
        <taxon>Syntrophorhabdales</taxon>
        <taxon>Syntrophorhabdaceae</taxon>
        <taxon>Syntrophorhabdus</taxon>
    </lineage>
</organism>
<evidence type="ECO:0000313" key="4">
    <source>
        <dbReference type="Proteomes" id="UP000777265"/>
    </source>
</evidence>
<feature type="transmembrane region" description="Helical" evidence="2">
    <location>
        <begin position="140"/>
        <end position="160"/>
    </location>
</feature>
<feature type="non-terminal residue" evidence="3">
    <location>
        <position position="191"/>
    </location>
</feature>
<keyword evidence="2" id="KW-1133">Transmembrane helix</keyword>
<name>A0A971S0B3_9BACT</name>
<evidence type="ECO:0000313" key="3">
    <source>
        <dbReference type="EMBL" id="NLW34429.1"/>
    </source>
</evidence>
<keyword evidence="2" id="KW-0472">Membrane</keyword>
<dbReference type="AlphaFoldDB" id="A0A971S0B3"/>
<feature type="region of interest" description="Disordered" evidence="1">
    <location>
        <begin position="1"/>
        <end position="23"/>
    </location>
</feature>
<sequence>MDRLPPEPELDKPIGVEGSQPPDSDIQFEHILDTFNATDVAVIKCALDAEDIDYWFHGEFAAANLYGSIPMRLMARSDQAERVREILKGLDLSIRQVTLTDSQGDDSQEFADKDTDTPAAGDTVAEPPMPKHKTGTPSRALKYVLVVVLLVVAFVFYARYRSMTNSPEEFYAKGEQSWAEHNTSKARSYYE</sequence>
<reference evidence="3" key="1">
    <citation type="journal article" date="2020" name="Biotechnol. Biofuels">
        <title>New insights from the biogas microbiome by comprehensive genome-resolved metagenomics of nearly 1600 species originating from multiple anaerobic digesters.</title>
        <authorList>
            <person name="Campanaro S."/>
            <person name="Treu L."/>
            <person name="Rodriguez-R L.M."/>
            <person name="Kovalovszki A."/>
            <person name="Ziels R.M."/>
            <person name="Maus I."/>
            <person name="Zhu X."/>
            <person name="Kougias P.G."/>
            <person name="Basile A."/>
            <person name="Luo G."/>
            <person name="Schluter A."/>
            <person name="Konstantinidis K.T."/>
            <person name="Angelidaki I."/>
        </authorList>
    </citation>
    <scope>NUCLEOTIDE SEQUENCE</scope>
    <source>
        <strain evidence="3">AS06rmzACSIP_7</strain>
    </source>
</reference>
<evidence type="ECO:0000256" key="1">
    <source>
        <dbReference type="SAM" id="MobiDB-lite"/>
    </source>
</evidence>
<accession>A0A971S0B3</accession>
<dbReference type="SUPFAM" id="SSF54913">
    <property type="entry name" value="GlnB-like"/>
    <property type="match status" value="1"/>
</dbReference>
<evidence type="ECO:0000256" key="2">
    <source>
        <dbReference type="SAM" id="Phobius"/>
    </source>
</evidence>
<protein>
    <recommendedName>
        <fullName evidence="5">DUF2007 domain-containing protein</fullName>
    </recommendedName>
</protein>
<dbReference type="InterPro" id="IPR011322">
    <property type="entry name" value="N-reg_PII-like_a/b"/>
</dbReference>